<dbReference type="PANTHER" id="PTHR19384:SF128">
    <property type="entry name" value="NADPH OXIDOREDUCTASE A"/>
    <property type="match status" value="1"/>
</dbReference>
<dbReference type="GO" id="GO:0010181">
    <property type="term" value="F:FMN binding"/>
    <property type="evidence" value="ECO:0007669"/>
    <property type="project" value="InterPro"/>
</dbReference>
<accession>A0A075FLX3</accession>
<dbReference type="Pfam" id="PF00258">
    <property type="entry name" value="Flavodoxin_1"/>
    <property type="match status" value="1"/>
</dbReference>
<dbReference type="PANTHER" id="PTHR19384">
    <property type="entry name" value="NITRIC OXIDE SYNTHASE-RELATED"/>
    <property type="match status" value="1"/>
</dbReference>
<dbReference type="GO" id="GO:0050660">
    <property type="term" value="F:flavin adenine dinucleotide binding"/>
    <property type="evidence" value="ECO:0007669"/>
    <property type="project" value="TreeGrafter"/>
</dbReference>
<evidence type="ECO:0000256" key="1">
    <source>
        <dbReference type="ARBA" id="ARBA00001917"/>
    </source>
</evidence>
<evidence type="ECO:0000313" key="6">
    <source>
        <dbReference type="EMBL" id="AIE92530.1"/>
    </source>
</evidence>
<evidence type="ECO:0000256" key="2">
    <source>
        <dbReference type="ARBA" id="ARBA00022630"/>
    </source>
</evidence>
<dbReference type="InterPro" id="IPR012675">
    <property type="entry name" value="Beta-grasp_dom_sf"/>
</dbReference>
<dbReference type="SUPFAM" id="SSF52218">
    <property type="entry name" value="Flavoproteins"/>
    <property type="match status" value="1"/>
</dbReference>
<dbReference type="Pfam" id="PF13370">
    <property type="entry name" value="Fer4_13"/>
    <property type="match status" value="1"/>
</dbReference>
<dbReference type="PRINTS" id="PR00369">
    <property type="entry name" value="FLAVODOXIN"/>
</dbReference>
<dbReference type="GO" id="GO:0051536">
    <property type="term" value="F:iron-sulfur cluster binding"/>
    <property type="evidence" value="ECO:0007669"/>
    <property type="project" value="InterPro"/>
</dbReference>
<protein>
    <submittedName>
        <fullName evidence="6">NADPH--sulfite reductase subunit (CysJ)</fullName>
        <ecNumber evidence="6">1.8.1.2</ecNumber>
    </submittedName>
</protein>
<comment type="cofactor">
    <cofactor evidence="1">
        <name>FMN</name>
        <dbReference type="ChEBI" id="CHEBI:58210"/>
    </cofactor>
</comment>
<dbReference type="SUPFAM" id="SSF54862">
    <property type="entry name" value="4Fe-4S ferredoxins"/>
    <property type="match status" value="1"/>
</dbReference>
<dbReference type="InterPro" id="IPR001094">
    <property type="entry name" value="Flavdoxin-like"/>
</dbReference>
<dbReference type="EC" id="1.8.1.2" evidence="6"/>
<dbReference type="GO" id="GO:0005829">
    <property type="term" value="C:cytosol"/>
    <property type="evidence" value="ECO:0007669"/>
    <property type="project" value="TreeGrafter"/>
</dbReference>
<dbReference type="InterPro" id="IPR025192">
    <property type="entry name" value="Succ_DH/fum_Rdtase_N"/>
</dbReference>
<dbReference type="InterPro" id="IPR029039">
    <property type="entry name" value="Flavoprotein-like_sf"/>
</dbReference>
<evidence type="ECO:0000259" key="4">
    <source>
        <dbReference type="PROSITE" id="PS50902"/>
    </source>
</evidence>
<dbReference type="Pfam" id="PF13085">
    <property type="entry name" value="Fer2_3"/>
    <property type="match status" value="1"/>
</dbReference>
<keyword evidence="6" id="KW-0560">Oxidoreductase</keyword>
<feature type="domain" description="Flavodoxin-like" evidence="4">
    <location>
        <begin position="138"/>
        <end position="276"/>
    </location>
</feature>
<dbReference type="GO" id="GO:0009055">
    <property type="term" value="F:electron transfer activity"/>
    <property type="evidence" value="ECO:0007669"/>
    <property type="project" value="InterPro"/>
</dbReference>
<dbReference type="AlphaFoldDB" id="A0A075FLX3"/>
<gene>
    <name evidence="6" type="primary">cysJ</name>
</gene>
<organism evidence="6">
    <name type="scientific">uncultured marine group II/III euryarchaeote AD1000_24_C10</name>
    <dbReference type="NCBI Taxonomy" id="1457741"/>
    <lineage>
        <taxon>Archaea</taxon>
        <taxon>Methanobacteriati</taxon>
        <taxon>Methanobacteriota</taxon>
        <taxon>environmental samples</taxon>
    </lineage>
</organism>
<evidence type="ECO:0000259" key="5">
    <source>
        <dbReference type="PROSITE" id="PS51379"/>
    </source>
</evidence>
<dbReference type="InterPro" id="IPR017896">
    <property type="entry name" value="4Fe4S_Fe-S-bd"/>
</dbReference>
<dbReference type="EMBL" id="KF900368">
    <property type="protein sequence ID" value="AIE92530.1"/>
    <property type="molecule type" value="Genomic_DNA"/>
</dbReference>
<feature type="domain" description="4Fe-4S ferredoxin-type" evidence="5">
    <location>
        <begin position="15"/>
        <end position="42"/>
    </location>
</feature>
<proteinExistence type="predicted"/>
<keyword evidence="2" id="KW-0285">Flavoprotein</keyword>
<dbReference type="PROSITE" id="PS51379">
    <property type="entry name" value="4FE4S_FER_2"/>
    <property type="match status" value="1"/>
</dbReference>
<dbReference type="Gene3D" id="3.10.20.30">
    <property type="match status" value="1"/>
</dbReference>
<evidence type="ECO:0000256" key="3">
    <source>
        <dbReference type="ARBA" id="ARBA00022643"/>
    </source>
</evidence>
<dbReference type="Gene3D" id="3.40.50.360">
    <property type="match status" value="1"/>
</dbReference>
<reference evidence="6" key="1">
    <citation type="journal article" date="2014" name="Genome Biol. Evol.">
        <title>Pangenome evidence for extensive interdomain horizontal transfer affecting lineage core and shell genes in uncultured planktonic thaumarchaeota and euryarchaeota.</title>
        <authorList>
            <person name="Deschamps P."/>
            <person name="Zivanovic Y."/>
            <person name="Moreira D."/>
            <person name="Rodriguez-Valera F."/>
            <person name="Lopez-Garcia P."/>
        </authorList>
    </citation>
    <scope>NUCLEOTIDE SEQUENCE</scope>
</reference>
<dbReference type="GO" id="GO:0004783">
    <property type="term" value="F:sulfite reductase (NADPH) activity"/>
    <property type="evidence" value="ECO:0007669"/>
    <property type="project" value="UniProtKB-EC"/>
</dbReference>
<sequence length="666" mass="71880">MPCMPVGWRNRVSIFSVFIEEGCITCDACEEAAPDVFEVTDDTCYIKPDVRLDGGYDRNTEKSGLKPNVINTLSDDIMDAADACPVDVIILVEEAEGDATPEPEVVDATEPEVADAVEEPVEAAEGLEGLLSLGDRSLNILFGSQSGNSEELAAKFAKRTSDYGLETTVHDMDGFDLPSMSSMKRVLIICSTWGEGDMPDNAEDLWLEANSDSAPNLESTFFSVLALGDTSYEFFCESGKDWDQKLEQLGATRLVDRVDCDVDYDAMAEAWAVDSLAAMAAVDANGTFLEDQVEAIKDHVGGSAVVASGEDGFTVPSLEAQAVQVEISIFRYDPESATTGRDTWVCALPGNLSVMGALRALKDTHDGSLTFRDGPDDDPTTAISVNGRLILPGCVSIDSAASARGDSLQMRIEPLPAFDVIRDLVVDLWPLERSRESSEPWMIAATREGANTSQGVIGTMDPAVADQLHSITDFCSAPLLHSSSDATPHSDDYMGPAVLARTWARMNDPRSSARSISVLQEIMDSPCGIKSETDFASIRRQNASSRIISDALLDARTATLGRDAFNGRHGKHVWWYSWSVKSSGRVNDTVLYRQVLGPLGLFGNLFSGVTARMVLGFTRTGGNVFNGMLGMVAPPAGIGKMPKQFNSSVENHHEVVAIFNEVDGRF</sequence>
<keyword evidence="3" id="KW-0288">FMN</keyword>
<dbReference type="PROSITE" id="PS50902">
    <property type="entry name" value="FLAVODOXIN_LIKE"/>
    <property type="match status" value="1"/>
</dbReference>
<dbReference type="Gene3D" id="3.30.70.20">
    <property type="match status" value="1"/>
</dbReference>
<dbReference type="InterPro" id="IPR008254">
    <property type="entry name" value="Flavodoxin/NO_synth"/>
</dbReference>
<name>A0A075FLX3_9EURY</name>